<dbReference type="NCBIfam" id="NF001199">
    <property type="entry name" value="PRK00164.2-1"/>
    <property type="match status" value="1"/>
</dbReference>
<dbReference type="Gene3D" id="3.20.20.70">
    <property type="entry name" value="Aldolase class I"/>
    <property type="match status" value="1"/>
</dbReference>
<dbReference type="SFLD" id="SFLDG01067">
    <property type="entry name" value="SPASM/twitch_domain_containing"/>
    <property type="match status" value="1"/>
</dbReference>
<evidence type="ECO:0000256" key="6">
    <source>
        <dbReference type="ARBA" id="ARBA00023004"/>
    </source>
</evidence>
<evidence type="ECO:0000256" key="3">
    <source>
        <dbReference type="ARBA" id="ARBA00022691"/>
    </source>
</evidence>
<dbReference type="SFLD" id="SFLDS00029">
    <property type="entry name" value="Radical_SAM"/>
    <property type="match status" value="1"/>
</dbReference>
<dbReference type="SMART" id="SM00729">
    <property type="entry name" value="Elp3"/>
    <property type="match status" value="1"/>
</dbReference>
<feature type="binding site" evidence="12">
    <location>
        <position position="39"/>
    </location>
    <ligand>
        <name>[4Fe-4S] cluster</name>
        <dbReference type="ChEBI" id="CHEBI:49883"/>
        <label>1</label>
        <note>4Fe-4S-S-AdoMet</note>
    </ligand>
</feature>
<feature type="binding site" evidence="12">
    <location>
        <position position="75"/>
    </location>
    <ligand>
        <name>GTP</name>
        <dbReference type="ChEBI" id="CHEBI:37565"/>
    </ligand>
</feature>
<dbReference type="InterPro" id="IPR040064">
    <property type="entry name" value="MoaA-like"/>
</dbReference>
<dbReference type="Pfam" id="PF04055">
    <property type="entry name" value="Radical_SAM"/>
    <property type="match status" value="1"/>
</dbReference>
<protein>
    <recommendedName>
        <fullName evidence="1 12">GTP 3',8-cyclase</fullName>
        <ecNumber evidence="1 12">4.1.99.22</ecNumber>
    </recommendedName>
    <alternativeName>
        <fullName evidence="12">Molybdenum cofactor biosynthesis protein A</fullName>
    </alternativeName>
</protein>
<dbReference type="CDD" id="cd01335">
    <property type="entry name" value="Radical_SAM"/>
    <property type="match status" value="1"/>
</dbReference>
<evidence type="ECO:0000256" key="11">
    <source>
        <dbReference type="ARBA" id="ARBA00048697"/>
    </source>
</evidence>
<dbReference type="AlphaFoldDB" id="A0A5C5XWE6"/>
<dbReference type="PANTHER" id="PTHR22960:SF0">
    <property type="entry name" value="MOLYBDENUM COFACTOR BIOSYNTHESIS PROTEIN 1"/>
    <property type="match status" value="1"/>
</dbReference>
<keyword evidence="8 12" id="KW-0342">GTP-binding</keyword>
<feature type="binding site" evidence="12">
    <location>
        <position position="79"/>
    </location>
    <ligand>
        <name>S-adenosyl-L-methionine</name>
        <dbReference type="ChEBI" id="CHEBI:59789"/>
    </ligand>
</feature>
<dbReference type="InterPro" id="IPR000385">
    <property type="entry name" value="MoaA_NifB_PqqE_Fe-S-bd_CS"/>
</dbReference>
<evidence type="ECO:0000256" key="7">
    <source>
        <dbReference type="ARBA" id="ARBA00023014"/>
    </source>
</evidence>
<feature type="binding site" evidence="12">
    <location>
        <position position="268"/>
    </location>
    <ligand>
        <name>[4Fe-4S] cluster</name>
        <dbReference type="ChEBI" id="CHEBI:49883"/>
        <label>2</label>
        <note>4Fe-4S-substrate</note>
    </ligand>
</feature>
<evidence type="ECO:0000256" key="9">
    <source>
        <dbReference type="ARBA" id="ARBA00023150"/>
    </source>
</evidence>
<dbReference type="SFLD" id="SFLDG01386">
    <property type="entry name" value="main_SPASM_domain-containing"/>
    <property type="match status" value="1"/>
</dbReference>
<feature type="domain" description="Radical SAM core" evidence="13">
    <location>
        <begin position="16"/>
        <end position="231"/>
    </location>
</feature>
<dbReference type="InterPro" id="IPR006638">
    <property type="entry name" value="Elp3/MiaA/NifB-like_rSAM"/>
</dbReference>
<keyword evidence="4 12" id="KW-0479">Metal-binding</keyword>
<keyword evidence="2 12" id="KW-0004">4Fe-4S</keyword>
<feature type="binding site" evidence="12">
    <location>
        <position position="201"/>
    </location>
    <ligand>
        <name>S-adenosyl-L-methionine</name>
        <dbReference type="ChEBI" id="CHEBI:59789"/>
    </ligand>
</feature>
<evidence type="ECO:0000256" key="10">
    <source>
        <dbReference type="ARBA" id="ARBA00023239"/>
    </source>
</evidence>
<evidence type="ECO:0000256" key="4">
    <source>
        <dbReference type="ARBA" id="ARBA00022723"/>
    </source>
</evidence>
<dbReference type="PROSITE" id="PS01305">
    <property type="entry name" value="MOAA_NIFB_PQQE"/>
    <property type="match status" value="1"/>
</dbReference>
<dbReference type="SUPFAM" id="SSF102114">
    <property type="entry name" value="Radical SAM enzymes"/>
    <property type="match status" value="1"/>
</dbReference>
<evidence type="ECO:0000256" key="2">
    <source>
        <dbReference type="ARBA" id="ARBA00022485"/>
    </source>
</evidence>
<evidence type="ECO:0000256" key="8">
    <source>
        <dbReference type="ARBA" id="ARBA00023134"/>
    </source>
</evidence>
<dbReference type="GO" id="GO:0061798">
    <property type="term" value="F:GTP 3',8'-cyclase activity"/>
    <property type="evidence" value="ECO:0007669"/>
    <property type="project" value="UniProtKB-UniRule"/>
</dbReference>
<dbReference type="GO" id="GO:0046872">
    <property type="term" value="F:metal ion binding"/>
    <property type="evidence" value="ECO:0007669"/>
    <property type="project" value="UniProtKB-KW"/>
</dbReference>
<dbReference type="PROSITE" id="PS51918">
    <property type="entry name" value="RADICAL_SAM"/>
    <property type="match status" value="1"/>
</dbReference>
<dbReference type="InterPro" id="IPR013785">
    <property type="entry name" value="Aldolase_TIM"/>
</dbReference>
<comment type="caution">
    <text evidence="14">The sequence shown here is derived from an EMBL/GenBank/DDBJ whole genome shotgun (WGS) entry which is preliminary data.</text>
</comment>
<dbReference type="SFLD" id="SFLDG01383">
    <property type="entry name" value="cyclic_pyranopterin_phosphate"/>
    <property type="match status" value="1"/>
</dbReference>
<organism evidence="14 15">
    <name type="scientific">Posidoniimonas polymericola</name>
    <dbReference type="NCBI Taxonomy" id="2528002"/>
    <lineage>
        <taxon>Bacteria</taxon>
        <taxon>Pseudomonadati</taxon>
        <taxon>Planctomycetota</taxon>
        <taxon>Planctomycetia</taxon>
        <taxon>Pirellulales</taxon>
        <taxon>Lacipirellulaceae</taxon>
        <taxon>Posidoniimonas</taxon>
    </lineage>
</organism>
<keyword evidence="6 12" id="KW-0408">Iron</keyword>
<evidence type="ECO:0000256" key="1">
    <source>
        <dbReference type="ARBA" id="ARBA00012167"/>
    </source>
</evidence>
<dbReference type="EC" id="4.1.99.22" evidence="1 12"/>
<comment type="pathway">
    <text evidence="12">Cofactor biosynthesis; molybdopterin biosynthesis.</text>
</comment>
<keyword evidence="15" id="KW-1185">Reference proteome</keyword>
<comment type="catalytic activity">
    <reaction evidence="11 12">
        <text>GTP + AH2 + S-adenosyl-L-methionine = (8S)-3',8-cyclo-7,8-dihydroguanosine 5'-triphosphate + 5'-deoxyadenosine + L-methionine + A + H(+)</text>
        <dbReference type="Rhea" id="RHEA:49576"/>
        <dbReference type="ChEBI" id="CHEBI:13193"/>
        <dbReference type="ChEBI" id="CHEBI:15378"/>
        <dbReference type="ChEBI" id="CHEBI:17319"/>
        <dbReference type="ChEBI" id="CHEBI:17499"/>
        <dbReference type="ChEBI" id="CHEBI:37565"/>
        <dbReference type="ChEBI" id="CHEBI:57844"/>
        <dbReference type="ChEBI" id="CHEBI:59789"/>
        <dbReference type="ChEBI" id="CHEBI:131766"/>
        <dbReference type="EC" id="4.1.99.22"/>
    </reaction>
</comment>
<keyword evidence="9 12" id="KW-0501">Molybdenum cofactor biosynthesis</keyword>
<dbReference type="InterPro" id="IPR058240">
    <property type="entry name" value="rSAM_sf"/>
</dbReference>
<dbReference type="GO" id="GO:1904047">
    <property type="term" value="F:S-adenosyl-L-methionine binding"/>
    <property type="evidence" value="ECO:0007669"/>
    <property type="project" value="UniProtKB-UniRule"/>
</dbReference>
<dbReference type="GO" id="GO:0051539">
    <property type="term" value="F:4 iron, 4 sulfur cluster binding"/>
    <property type="evidence" value="ECO:0007669"/>
    <property type="project" value="UniProtKB-UniRule"/>
</dbReference>
<feature type="binding site" evidence="12">
    <location>
        <position position="38"/>
    </location>
    <ligand>
        <name>S-adenosyl-L-methionine</name>
        <dbReference type="ChEBI" id="CHEBI:59789"/>
    </ligand>
</feature>
<dbReference type="GO" id="GO:0061799">
    <property type="term" value="F:cyclic pyranopterin monophosphate synthase activity"/>
    <property type="evidence" value="ECO:0007669"/>
    <property type="project" value="TreeGrafter"/>
</dbReference>
<dbReference type="Pfam" id="PF06463">
    <property type="entry name" value="Mob_synth_C"/>
    <property type="match status" value="1"/>
</dbReference>
<feature type="binding site" evidence="12">
    <location>
        <position position="282"/>
    </location>
    <ligand>
        <name>[4Fe-4S] cluster</name>
        <dbReference type="ChEBI" id="CHEBI:49883"/>
        <label>2</label>
        <note>4Fe-4S-substrate</note>
    </ligand>
</feature>
<evidence type="ECO:0000259" key="13">
    <source>
        <dbReference type="PROSITE" id="PS51918"/>
    </source>
</evidence>
<dbReference type="RefSeq" id="WP_231956578.1">
    <property type="nucleotide sequence ID" value="NZ_SJPO01000012.1"/>
</dbReference>
<dbReference type="GO" id="GO:0005525">
    <property type="term" value="F:GTP binding"/>
    <property type="evidence" value="ECO:0007669"/>
    <property type="project" value="UniProtKB-UniRule"/>
</dbReference>
<feature type="binding site" evidence="12">
    <location>
        <position position="36"/>
    </location>
    <ligand>
        <name>[4Fe-4S] cluster</name>
        <dbReference type="ChEBI" id="CHEBI:49883"/>
        <label>1</label>
        <note>4Fe-4S-S-AdoMet</note>
    </ligand>
</feature>
<comment type="subunit">
    <text evidence="12">Monomer and homodimer.</text>
</comment>
<keyword evidence="7 12" id="KW-0411">Iron-sulfur</keyword>
<keyword evidence="3 12" id="KW-0949">S-adenosyl-L-methionine</keyword>
<dbReference type="PANTHER" id="PTHR22960">
    <property type="entry name" value="MOLYBDOPTERIN COFACTOR SYNTHESIS PROTEIN A"/>
    <property type="match status" value="1"/>
</dbReference>
<keyword evidence="10 12" id="KW-0456">Lyase</keyword>
<dbReference type="NCBIfam" id="TIGR02666">
    <property type="entry name" value="moaA"/>
    <property type="match status" value="1"/>
</dbReference>
<evidence type="ECO:0000256" key="12">
    <source>
        <dbReference type="HAMAP-Rule" id="MF_01225"/>
    </source>
</evidence>
<feature type="binding site" evidence="12">
    <location>
        <begin position="270"/>
        <end position="272"/>
    </location>
    <ligand>
        <name>GTP</name>
        <dbReference type="ChEBI" id="CHEBI:37565"/>
    </ligand>
</feature>
<dbReference type="HAMAP" id="MF_01225_B">
    <property type="entry name" value="MoaA_B"/>
    <property type="match status" value="1"/>
</dbReference>
<dbReference type="CDD" id="cd21117">
    <property type="entry name" value="Twitch_MoaA"/>
    <property type="match status" value="1"/>
</dbReference>
<keyword evidence="5 12" id="KW-0547">Nucleotide-binding</keyword>
<accession>A0A5C5XWE6</accession>
<feature type="binding site" evidence="12">
    <location>
        <position position="32"/>
    </location>
    <ligand>
        <name>[4Fe-4S] cluster</name>
        <dbReference type="ChEBI" id="CHEBI:49883"/>
        <label>1</label>
        <note>4Fe-4S-S-AdoMet</note>
    </ligand>
</feature>
<proteinExistence type="inferred from homology"/>
<name>A0A5C5XWE6_9BACT</name>
<dbReference type="GO" id="GO:0006777">
    <property type="term" value="P:Mo-molybdopterin cofactor biosynthetic process"/>
    <property type="evidence" value="ECO:0007669"/>
    <property type="project" value="UniProtKB-UniRule"/>
</dbReference>
<gene>
    <name evidence="12 14" type="primary">moaA</name>
    <name evidence="14" type="ORF">Pla123a_42120</name>
</gene>
<evidence type="ECO:0000313" key="14">
    <source>
        <dbReference type="EMBL" id="TWT67656.1"/>
    </source>
</evidence>
<dbReference type="Proteomes" id="UP000318478">
    <property type="component" value="Unassembled WGS sequence"/>
</dbReference>
<feature type="binding site" evidence="12">
    <location>
        <position position="130"/>
    </location>
    <ligand>
        <name>S-adenosyl-L-methionine</name>
        <dbReference type="ChEBI" id="CHEBI:59789"/>
    </ligand>
</feature>
<comment type="function">
    <text evidence="12">Catalyzes the cyclization of GTP to (8S)-3',8-cyclo-7,8-dihydroguanosine 5'-triphosphate.</text>
</comment>
<evidence type="ECO:0000256" key="5">
    <source>
        <dbReference type="ARBA" id="ARBA00022741"/>
    </source>
</evidence>
<sequence>MTSPSSIAAAPPLVDSFGRTHTSLRLSVTDRCNIRCVYCMPGEQVLFLPRREVLTFEELERFVRVSARLGVRQVRLTGGEPLVRSELSELVRRLVGIAGIDEVTLTTNGVLLDRHAAELKAAGLDRLNISLDTVRPEAFRELTRRDLLPEVLRGIEAAQQAGFSSIRINAIAMRGVTEQEIVPLGRFARERALELRFIEYMPLDADASWRRDQVLSGDEILAALEAEFGPLSPAPRSDPSQPARDYAFADGGVVGFINPVTQPFCSDCNRLRLTAEGQIRNCLFSPEEWDARRLLRDGASDGDLARLIREAVAAKRAGHGIDAPGFHRPDRAMYQIGG</sequence>
<comment type="cofactor">
    <cofactor evidence="12">
        <name>[4Fe-4S] cluster</name>
        <dbReference type="ChEBI" id="CHEBI:49883"/>
    </cofactor>
    <text evidence="12">Binds 2 [4Fe-4S] clusters. Binds 1 [4Fe-4S] cluster coordinated with 3 cysteines and an exchangeable S-adenosyl-L-methionine and 1 [4Fe-4S] cluster coordinated with 3 cysteines and the GTP-derived substrate.</text>
</comment>
<dbReference type="InterPro" id="IPR010505">
    <property type="entry name" value="MoaA_twitch"/>
</dbReference>
<dbReference type="InterPro" id="IPR050105">
    <property type="entry name" value="MoCo_biosynth_MoaA/MoaC"/>
</dbReference>
<feature type="binding site" evidence="12">
    <location>
        <position position="106"/>
    </location>
    <ligand>
        <name>GTP</name>
        <dbReference type="ChEBI" id="CHEBI:37565"/>
    </ligand>
</feature>
<comment type="caution">
    <text evidence="12">Lacks conserved residue(s) required for the propagation of feature annotation.</text>
</comment>
<dbReference type="InterPro" id="IPR013483">
    <property type="entry name" value="MoaA"/>
</dbReference>
<dbReference type="EMBL" id="SJPO01000012">
    <property type="protein sequence ID" value="TWT67656.1"/>
    <property type="molecule type" value="Genomic_DNA"/>
</dbReference>
<evidence type="ECO:0000313" key="15">
    <source>
        <dbReference type="Proteomes" id="UP000318478"/>
    </source>
</evidence>
<dbReference type="UniPathway" id="UPA00344"/>
<feature type="binding site" evidence="12">
    <location>
        <position position="25"/>
    </location>
    <ligand>
        <name>GTP</name>
        <dbReference type="ChEBI" id="CHEBI:37565"/>
    </ligand>
</feature>
<feature type="binding site" evidence="12">
    <location>
        <position position="265"/>
    </location>
    <ligand>
        <name>[4Fe-4S] cluster</name>
        <dbReference type="ChEBI" id="CHEBI:49883"/>
        <label>2</label>
        <note>4Fe-4S-substrate</note>
    </ligand>
</feature>
<dbReference type="InterPro" id="IPR007197">
    <property type="entry name" value="rSAM"/>
</dbReference>
<comment type="similarity">
    <text evidence="12">Belongs to the radical SAM superfamily. MoaA family.</text>
</comment>
<reference evidence="14 15" key="1">
    <citation type="submission" date="2019-02" db="EMBL/GenBank/DDBJ databases">
        <title>Deep-cultivation of Planctomycetes and their phenomic and genomic characterization uncovers novel biology.</title>
        <authorList>
            <person name="Wiegand S."/>
            <person name="Jogler M."/>
            <person name="Boedeker C."/>
            <person name="Pinto D."/>
            <person name="Vollmers J."/>
            <person name="Rivas-Marin E."/>
            <person name="Kohn T."/>
            <person name="Peeters S.H."/>
            <person name="Heuer A."/>
            <person name="Rast P."/>
            <person name="Oberbeckmann S."/>
            <person name="Bunk B."/>
            <person name="Jeske O."/>
            <person name="Meyerdierks A."/>
            <person name="Storesund J.E."/>
            <person name="Kallscheuer N."/>
            <person name="Luecker S."/>
            <person name="Lage O.M."/>
            <person name="Pohl T."/>
            <person name="Merkel B.J."/>
            <person name="Hornburger P."/>
            <person name="Mueller R.-W."/>
            <person name="Bruemmer F."/>
            <person name="Labrenz M."/>
            <person name="Spormann A.M."/>
            <person name="Op Den Camp H."/>
            <person name="Overmann J."/>
            <person name="Amann R."/>
            <person name="Jetten M.S.M."/>
            <person name="Mascher T."/>
            <person name="Medema M.H."/>
            <person name="Devos D.P."/>
            <person name="Kaster A.-K."/>
            <person name="Ovreas L."/>
            <person name="Rohde M."/>
            <person name="Galperin M.Y."/>
            <person name="Jogler C."/>
        </authorList>
    </citation>
    <scope>NUCLEOTIDE SEQUENCE [LARGE SCALE GENOMIC DNA]</scope>
    <source>
        <strain evidence="14 15">Pla123a</strain>
    </source>
</reference>